<feature type="compositionally biased region" description="Low complexity" evidence="1">
    <location>
        <begin position="436"/>
        <end position="466"/>
    </location>
</feature>
<feature type="compositionally biased region" description="Polar residues" evidence="1">
    <location>
        <begin position="198"/>
        <end position="211"/>
    </location>
</feature>
<reference evidence="3 4" key="2">
    <citation type="submission" date="2018-11" db="EMBL/GenBank/DDBJ databases">
        <authorList>
            <consortium name="Pathogen Informatics"/>
        </authorList>
    </citation>
    <scope>NUCLEOTIDE SEQUENCE [LARGE SCALE GENOMIC DNA]</scope>
    <source>
        <strain evidence="3 4">Egypt</strain>
    </source>
</reference>
<feature type="compositionally biased region" description="Low complexity" evidence="1">
    <location>
        <begin position="212"/>
        <end position="253"/>
    </location>
</feature>
<sequence>MFRLSVQLCVLTVLIGKYLEVKSPIGKLPVGQGHFSAVPTFGQDYSKGVRGKPETAQLNSGKLVKANSPKTSVTTYGPYPPENRGYADLWQRDHSSGGRGPSPAVLHRQPTFDGHRRPKSIEPDPNSHSSVSWMRPESRSGSAEGEHLRRTGYPTQSNEGEHTRNLEKSILNLKLHPDPGYDQDYVTPAWGTQLDATHAQQSQVPMQVPSNQQHSHQYQLQQQQPIQTPPHLQQQQHHHYQQQQQPQHQQQLPSFKSQEPFSFGTTSIQTPAYFLLNNANTTGSLARDTVVYPRIHPYDVNQAATTPPTVIVGGTSSQWTAPGSHQANYSGTIGGFPTQLMASPAYSLMANPAVGPNVATIPATAQIQPQIAIVAADPATLRALLSGSLAPHNLFQPLLITQQPQPLLQPSVAQLPHDQQQQQQIQTLSLSQQQEQELQQQQQQQQTQPAAPKQQPQQPQKETQPSRQSEQHKQHQQRIKQQEVPTQSASHSNLGHLRVRNPSSGHYSSSFEQPEVDVSKTTCTTSEPIKSSERANKGSQKTSSVANEVQTVYNRSTEANTPQQSEPRPSVTAHPDVITRARHSTMMANGKSTLTKVQTKTQEDEEVNNVPRIGHPPRTVRKLAKPDLLESSSTSEELRHTTLREPRKLNVEAFLEQSRRRVSDVQNPMKSPDEAWGADDCDTIGRRREPISISAYYEKMKKERGTRPLSAYRPLTSVEQDRKEPVYMTRSDPKAGSTTRNVKPIGVEKRANPILRRAVTFAAESNENLPVLPHEGSDGIPHRTQRDPTIMSVAERARQWIEGRERELNDTHRYSTCGFIDQDLMDCQEIVPVEDRVKMFDSGSLSQRSTEEPAEESRTEVEKVSHVPVPERQTITPTAVRQETRLSAPTRTVASMRLRASKSPPSDTNFPRAAVGLQRIRMTKPGTSTTPAVPINLSQNGGQSSSPQTHGDELTRISRMRENSSNWRNRVQFNSFDEPIPSMESIRKSLVDSQKSWQKRVEEKDVDNFTVAGRLRNSPTSGSPEPPTASNDLEQAINCPKRLPAVPIVRATSKENRPSKFQTS</sequence>
<keyword evidence="2" id="KW-0732">Signal</keyword>
<feature type="compositionally biased region" description="Polar residues" evidence="1">
    <location>
        <begin position="519"/>
        <end position="529"/>
    </location>
</feature>
<feature type="compositionally biased region" description="Polar residues" evidence="1">
    <location>
        <begin position="1017"/>
        <end position="1033"/>
    </location>
</feature>
<feature type="region of interest" description="Disordered" evidence="1">
    <location>
        <begin position="198"/>
        <end position="261"/>
    </location>
</feature>
<accession>A0A183A694</accession>
<evidence type="ECO:0000256" key="1">
    <source>
        <dbReference type="SAM" id="MobiDB-lite"/>
    </source>
</evidence>
<feature type="region of interest" description="Disordered" evidence="1">
    <location>
        <begin position="841"/>
        <end position="867"/>
    </location>
</feature>
<dbReference type="OrthoDB" id="6273109at2759"/>
<dbReference type="WBParaSite" id="ECPE_0000247901-mRNA-1">
    <property type="protein sequence ID" value="ECPE_0000247901-mRNA-1"/>
    <property type="gene ID" value="ECPE_0000247901"/>
</dbReference>
<feature type="compositionally biased region" description="Polar residues" evidence="1">
    <location>
        <begin position="501"/>
        <end position="512"/>
    </location>
</feature>
<dbReference type="EMBL" id="UZAN01039636">
    <property type="protein sequence ID" value="VDP66587.1"/>
    <property type="molecule type" value="Genomic_DNA"/>
</dbReference>
<keyword evidence="4" id="KW-1185">Reference proteome</keyword>
<reference evidence="5" key="1">
    <citation type="submission" date="2016-06" db="UniProtKB">
        <authorList>
            <consortium name="WormBaseParasite"/>
        </authorList>
    </citation>
    <scope>IDENTIFICATION</scope>
</reference>
<protein>
    <submittedName>
        <fullName evidence="5">Methylcytosine dioxygenase</fullName>
    </submittedName>
</protein>
<feature type="region of interest" description="Disordered" evidence="1">
    <location>
        <begin position="660"/>
        <end position="682"/>
    </location>
</feature>
<feature type="region of interest" description="Disordered" evidence="1">
    <location>
        <begin position="596"/>
        <end position="618"/>
    </location>
</feature>
<feature type="region of interest" description="Disordered" evidence="1">
    <location>
        <begin position="436"/>
        <end position="573"/>
    </location>
</feature>
<feature type="compositionally biased region" description="Polar residues" evidence="1">
    <location>
        <begin position="483"/>
        <end position="493"/>
    </location>
</feature>
<dbReference type="Proteomes" id="UP000272942">
    <property type="component" value="Unassembled WGS sequence"/>
</dbReference>
<evidence type="ECO:0000313" key="4">
    <source>
        <dbReference type="Proteomes" id="UP000272942"/>
    </source>
</evidence>
<dbReference type="AlphaFoldDB" id="A0A183A694"/>
<feature type="region of interest" description="Disordered" evidence="1">
    <location>
        <begin position="1011"/>
        <end position="1064"/>
    </location>
</feature>
<gene>
    <name evidence="3" type="ORF">ECPE_LOCUS2479</name>
</gene>
<feature type="compositionally biased region" description="Basic and acidic residues" evidence="1">
    <location>
        <begin position="113"/>
        <end position="122"/>
    </location>
</feature>
<evidence type="ECO:0000256" key="2">
    <source>
        <dbReference type="SAM" id="SignalP"/>
    </source>
</evidence>
<organism evidence="5">
    <name type="scientific">Echinostoma caproni</name>
    <dbReference type="NCBI Taxonomy" id="27848"/>
    <lineage>
        <taxon>Eukaryota</taxon>
        <taxon>Metazoa</taxon>
        <taxon>Spiralia</taxon>
        <taxon>Lophotrochozoa</taxon>
        <taxon>Platyhelminthes</taxon>
        <taxon>Trematoda</taxon>
        <taxon>Digenea</taxon>
        <taxon>Plagiorchiida</taxon>
        <taxon>Echinostomata</taxon>
        <taxon>Echinostomatoidea</taxon>
        <taxon>Echinostomatidae</taxon>
        <taxon>Echinostoma</taxon>
    </lineage>
</organism>
<feature type="chain" id="PRO_5043137849" evidence="2">
    <location>
        <begin position="17"/>
        <end position="1064"/>
    </location>
</feature>
<feature type="compositionally biased region" description="Basic and acidic residues" evidence="1">
    <location>
        <begin position="849"/>
        <end position="865"/>
    </location>
</feature>
<proteinExistence type="predicted"/>
<feature type="region of interest" description="Disordered" evidence="1">
    <location>
        <begin position="68"/>
        <end position="163"/>
    </location>
</feature>
<feature type="signal peptide" evidence="2">
    <location>
        <begin position="1"/>
        <end position="16"/>
    </location>
</feature>
<evidence type="ECO:0000313" key="3">
    <source>
        <dbReference type="EMBL" id="VDP66587.1"/>
    </source>
</evidence>
<feature type="compositionally biased region" description="Polar residues" evidence="1">
    <location>
        <begin position="537"/>
        <end position="567"/>
    </location>
</feature>
<name>A0A183A694_9TREM</name>
<evidence type="ECO:0000313" key="5">
    <source>
        <dbReference type="WBParaSite" id="ECPE_0000247901-mRNA-1"/>
    </source>
</evidence>